<dbReference type="Proteomes" id="UP001345219">
    <property type="component" value="Chromosome 11"/>
</dbReference>
<keyword evidence="1" id="KW-1133">Transmembrane helix</keyword>
<name>A0AAN7KHZ6_9MYRT</name>
<keyword evidence="1" id="KW-0472">Membrane</keyword>
<keyword evidence="3" id="KW-1185">Reference proteome</keyword>
<evidence type="ECO:0000313" key="2">
    <source>
        <dbReference type="EMBL" id="KAK4763882.1"/>
    </source>
</evidence>
<feature type="transmembrane region" description="Helical" evidence="1">
    <location>
        <begin position="35"/>
        <end position="63"/>
    </location>
</feature>
<evidence type="ECO:0000313" key="3">
    <source>
        <dbReference type="Proteomes" id="UP001345219"/>
    </source>
</evidence>
<feature type="transmembrane region" description="Helical" evidence="1">
    <location>
        <begin position="70"/>
        <end position="95"/>
    </location>
</feature>
<reference evidence="2 3" key="1">
    <citation type="journal article" date="2023" name="Hortic Res">
        <title>Pangenome of water caltrop reveals structural variations and asymmetric subgenome divergence after allopolyploidization.</title>
        <authorList>
            <person name="Zhang X."/>
            <person name="Chen Y."/>
            <person name="Wang L."/>
            <person name="Yuan Y."/>
            <person name="Fang M."/>
            <person name="Shi L."/>
            <person name="Lu R."/>
            <person name="Comes H.P."/>
            <person name="Ma Y."/>
            <person name="Chen Y."/>
            <person name="Huang G."/>
            <person name="Zhou Y."/>
            <person name="Zheng Z."/>
            <person name="Qiu Y."/>
        </authorList>
    </citation>
    <scope>NUCLEOTIDE SEQUENCE [LARGE SCALE GENOMIC DNA]</scope>
    <source>
        <tissue evidence="2">Roots</tissue>
    </source>
</reference>
<accession>A0AAN7KHZ6</accession>
<dbReference type="AlphaFoldDB" id="A0AAN7KHZ6"/>
<organism evidence="2 3">
    <name type="scientific">Trapa incisa</name>
    <dbReference type="NCBI Taxonomy" id="236973"/>
    <lineage>
        <taxon>Eukaryota</taxon>
        <taxon>Viridiplantae</taxon>
        <taxon>Streptophyta</taxon>
        <taxon>Embryophyta</taxon>
        <taxon>Tracheophyta</taxon>
        <taxon>Spermatophyta</taxon>
        <taxon>Magnoliopsida</taxon>
        <taxon>eudicotyledons</taxon>
        <taxon>Gunneridae</taxon>
        <taxon>Pentapetalae</taxon>
        <taxon>rosids</taxon>
        <taxon>malvids</taxon>
        <taxon>Myrtales</taxon>
        <taxon>Lythraceae</taxon>
        <taxon>Trapa</taxon>
    </lineage>
</organism>
<sequence>MPKFQAATPSSAFIVFHRPLPPPPPPTTPSPPVPVLLLVLPLGLRICLYLILGLGTGLALGVLPMGDRDLLRLFLTVAVIFALRQSMQTLVWILAHGSFQSPTNGPRIVSPLDNGASAT</sequence>
<dbReference type="EMBL" id="JAXIOK010000008">
    <property type="protein sequence ID" value="KAK4763882.1"/>
    <property type="molecule type" value="Genomic_DNA"/>
</dbReference>
<keyword evidence="1" id="KW-0812">Transmembrane</keyword>
<gene>
    <name evidence="2" type="ORF">SAY87_013320</name>
</gene>
<proteinExistence type="predicted"/>
<evidence type="ECO:0000256" key="1">
    <source>
        <dbReference type="SAM" id="Phobius"/>
    </source>
</evidence>
<comment type="caution">
    <text evidence="2">The sequence shown here is derived from an EMBL/GenBank/DDBJ whole genome shotgun (WGS) entry which is preliminary data.</text>
</comment>
<protein>
    <submittedName>
        <fullName evidence="2">Uncharacterized protein</fullName>
    </submittedName>
</protein>